<dbReference type="RefSeq" id="XP_005829652.1">
    <property type="nucleotide sequence ID" value="XM_005829595.1"/>
</dbReference>
<dbReference type="HOGENOM" id="CLU_050934_0_1_1"/>
<evidence type="ECO:0000313" key="5">
    <source>
        <dbReference type="Proteomes" id="UP000011087"/>
    </source>
</evidence>
<evidence type="ECO:0000313" key="4">
    <source>
        <dbReference type="EnsemblProtists" id="EKX42672"/>
    </source>
</evidence>
<proteinExistence type="inferred from homology"/>
<reference evidence="4" key="3">
    <citation type="submission" date="2016-03" db="UniProtKB">
        <authorList>
            <consortium name="EnsemblProtists"/>
        </authorList>
    </citation>
    <scope>IDENTIFICATION</scope>
</reference>
<keyword evidence="5" id="KW-1185">Reference proteome</keyword>
<dbReference type="GeneID" id="17299375"/>
<dbReference type="Proteomes" id="UP000011087">
    <property type="component" value="Unassembled WGS sequence"/>
</dbReference>
<dbReference type="OrthoDB" id="419598at2759"/>
<protein>
    <recommendedName>
        <fullName evidence="2">NAD-dependent epimerase/dehydratase domain-containing protein</fullName>
    </recommendedName>
</protein>
<evidence type="ECO:0000313" key="3">
    <source>
        <dbReference type="EMBL" id="EKX42672.1"/>
    </source>
</evidence>
<dbReference type="InterPro" id="IPR036291">
    <property type="entry name" value="NAD(P)-bd_dom_sf"/>
</dbReference>
<dbReference type="SUPFAM" id="SSF51735">
    <property type="entry name" value="NAD(P)-binding Rossmann-fold domains"/>
    <property type="match status" value="1"/>
</dbReference>
<evidence type="ECO:0000256" key="1">
    <source>
        <dbReference type="ARBA" id="ARBA00007637"/>
    </source>
</evidence>
<accession>L1J2X8</accession>
<dbReference type="PANTHER" id="PTHR43000">
    <property type="entry name" value="DTDP-D-GLUCOSE 4,6-DEHYDRATASE-RELATED"/>
    <property type="match status" value="1"/>
</dbReference>
<dbReference type="eggNOG" id="ENOG502QUUA">
    <property type="taxonomic scope" value="Eukaryota"/>
</dbReference>
<evidence type="ECO:0000259" key="2">
    <source>
        <dbReference type="Pfam" id="PF01370"/>
    </source>
</evidence>
<dbReference type="OMA" id="YKTTDEP"/>
<dbReference type="InterPro" id="IPR001509">
    <property type="entry name" value="Epimerase_deHydtase"/>
</dbReference>
<dbReference type="AlphaFoldDB" id="L1J2X8"/>
<sequence>MDAALIVQNKGGGHGEIGFHLARQLRSKGLDVTLLQDSAAKMEKLPFKNYGEIEAEGVEIISCNLEDPSRILSSLSGKSFTHVFDNYAKDKTVSTVAGLAKNTWRVKNYAYVSSAGMYESSVPQPMVETGATKATGQRAVEEFLASQELPWTSFRPQYIYGPYTNKRDYLDWFFHRITRDRPCPLPGDGNQMASVTRVEDVAAMLASVVGKEDAAKGQVFNCGTDNMVSYRQICEMIGQVVGKSPKIVTYNPKSFELPKGAFPFRNTEFCVTPEKAKKVLGWSRKHSLSEDLPWYFESYKAAGLEGKAMEFEADEIILGATV</sequence>
<dbReference type="STRING" id="905079.L1J2X8"/>
<name>L1J2X8_GUITC</name>
<dbReference type="Gene3D" id="3.40.50.720">
    <property type="entry name" value="NAD(P)-binding Rossmann-like Domain"/>
    <property type="match status" value="1"/>
</dbReference>
<feature type="domain" description="NAD-dependent epimerase/dehydratase" evidence="2">
    <location>
        <begin position="12"/>
        <end position="223"/>
    </location>
</feature>
<comment type="similarity">
    <text evidence="1">Belongs to the NAD(P)-dependent epimerase/dehydratase family.</text>
</comment>
<dbReference type="EnsemblProtists" id="EKX42672">
    <property type="protein sequence ID" value="EKX42672"/>
    <property type="gene ID" value="GUITHDRAFT_73722"/>
</dbReference>
<reference evidence="5" key="2">
    <citation type="submission" date="2012-11" db="EMBL/GenBank/DDBJ databases">
        <authorList>
            <person name="Kuo A."/>
            <person name="Curtis B.A."/>
            <person name="Tanifuji G."/>
            <person name="Burki F."/>
            <person name="Gruber A."/>
            <person name="Irimia M."/>
            <person name="Maruyama S."/>
            <person name="Arias M.C."/>
            <person name="Ball S.G."/>
            <person name="Gile G.H."/>
            <person name="Hirakawa Y."/>
            <person name="Hopkins J.F."/>
            <person name="Rensing S.A."/>
            <person name="Schmutz J."/>
            <person name="Symeonidi A."/>
            <person name="Elias M."/>
            <person name="Eveleigh R.J."/>
            <person name="Herman E.K."/>
            <person name="Klute M.J."/>
            <person name="Nakayama T."/>
            <person name="Obornik M."/>
            <person name="Reyes-Prieto A."/>
            <person name="Armbrust E.V."/>
            <person name="Aves S.J."/>
            <person name="Beiko R.G."/>
            <person name="Coutinho P."/>
            <person name="Dacks J.B."/>
            <person name="Durnford D.G."/>
            <person name="Fast N.M."/>
            <person name="Green B.R."/>
            <person name="Grisdale C."/>
            <person name="Hempe F."/>
            <person name="Henrissat B."/>
            <person name="Hoppner M.P."/>
            <person name="Ishida K.-I."/>
            <person name="Kim E."/>
            <person name="Koreny L."/>
            <person name="Kroth P.G."/>
            <person name="Liu Y."/>
            <person name="Malik S.-B."/>
            <person name="Maier U.G."/>
            <person name="McRose D."/>
            <person name="Mock T."/>
            <person name="Neilson J.A."/>
            <person name="Onodera N.T."/>
            <person name="Poole A.M."/>
            <person name="Pritham E.J."/>
            <person name="Richards T.A."/>
            <person name="Rocap G."/>
            <person name="Roy S.W."/>
            <person name="Sarai C."/>
            <person name="Schaack S."/>
            <person name="Shirato S."/>
            <person name="Slamovits C.H."/>
            <person name="Spencer D.F."/>
            <person name="Suzuki S."/>
            <person name="Worden A.Z."/>
            <person name="Zauner S."/>
            <person name="Barry K."/>
            <person name="Bell C."/>
            <person name="Bharti A.K."/>
            <person name="Crow J.A."/>
            <person name="Grimwood J."/>
            <person name="Kramer R."/>
            <person name="Lindquist E."/>
            <person name="Lucas S."/>
            <person name="Salamov A."/>
            <person name="McFadden G.I."/>
            <person name="Lane C.E."/>
            <person name="Keeling P.J."/>
            <person name="Gray M.W."/>
            <person name="Grigoriev I.V."/>
            <person name="Archibald J.M."/>
        </authorList>
    </citation>
    <scope>NUCLEOTIDE SEQUENCE</scope>
    <source>
        <strain evidence="5">CCMP2712</strain>
    </source>
</reference>
<reference evidence="3 5" key="1">
    <citation type="journal article" date="2012" name="Nature">
        <title>Algal genomes reveal evolutionary mosaicism and the fate of nucleomorphs.</title>
        <authorList>
            <consortium name="DOE Joint Genome Institute"/>
            <person name="Curtis B.A."/>
            <person name="Tanifuji G."/>
            <person name="Burki F."/>
            <person name="Gruber A."/>
            <person name="Irimia M."/>
            <person name="Maruyama S."/>
            <person name="Arias M.C."/>
            <person name="Ball S.G."/>
            <person name="Gile G.H."/>
            <person name="Hirakawa Y."/>
            <person name="Hopkins J.F."/>
            <person name="Kuo A."/>
            <person name="Rensing S.A."/>
            <person name="Schmutz J."/>
            <person name="Symeonidi A."/>
            <person name="Elias M."/>
            <person name="Eveleigh R.J."/>
            <person name="Herman E.K."/>
            <person name="Klute M.J."/>
            <person name="Nakayama T."/>
            <person name="Obornik M."/>
            <person name="Reyes-Prieto A."/>
            <person name="Armbrust E.V."/>
            <person name="Aves S.J."/>
            <person name="Beiko R.G."/>
            <person name="Coutinho P."/>
            <person name="Dacks J.B."/>
            <person name="Durnford D.G."/>
            <person name="Fast N.M."/>
            <person name="Green B.R."/>
            <person name="Grisdale C.J."/>
            <person name="Hempel F."/>
            <person name="Henrissat B."/>
            <person name="Hoppner M.P."/>
            <person name="Ishida K."/>
            <person name="Kim E."/>
            <person name="Koreny L."/>
            <person name="Kroth P.G."/>
            <person name="Liu Y."/>
            <person name="Malik S.B."/>
            <person name="Maier U.G."/>
            <person name="McRose D."/>
            <person name="Mock T."/>
            <person name="Neilson J.A."/>
            <person name="Onodera N.T."/>
            <person name="Poole A.M."/>
            <person name="Pritham E.J."/>
            <person name="Richards T.A."/>
            <person name="Rocap G."/>
            <person name="Roy S.W."/>
            <person name="Sarai C."/>
            <person name="Schaack S."/>
            <person name="Shirato S."/>
            <person name="Slamovits C.H."/>
            <person name="Spencer D.F."/>
            <person name="Suzuki S."/>
            <person name="Worden A.Z."/>
            <person name="Zauner S."/>
            <person name="Barry K."/>
            <person name="Bell C."/>
            <person name="Bharti A.K."/>
            <person name="Crow J.A."/>
            <person name="Grimwood J."/>
            <person name="Kramer R."/>
            <person name="Lindquist E."/>
            <person name="Lucas S."/>
            <person name="Salamov A."/>
            <person name="McFadden G.I."/>
            <person name="Lane C.E."/>
            <person name="Keeling P.J."/>
            <person name="Gray M.W."/>
            <person name="Grigoriev I.V."/>
            <person name="Archibald J.M."/>
        </authorList>
    </citation>
    <scope>NUCLEOTIDE SEQUENCE</scope>
    <source>
        <strain evidence="3 5">CCMP2712</strain>
    </source>
</reference>
<dbReference type="Pfam" id="PF01370">
    <property type="entry name" value="Epimerase"/>
    <property type="match status" value="1"/>
</dbReference>
<gene>
    <name evidence="3" type="ORF">GUITHDRAFT_73722</name>
</gene>
<dbReference type="PaxDb" id="55529-EKX42672"/>
<dbReference type="KEGG" id="gtt:GUITHDRAFT_73722"/>
<organism evidence="3">
    <name type="scientific">Guillardia theta (strain CCMP2712)</name>
    <name type="common">Cryptophyte</name>
    <dbReference type="NCBI Taxonomy" id="905079"/>
    <lineage>
        <taxon>Eukaryota</taxon>
        <taxon>Cryptophyceae</taxon>
        <taxon>Pyrenomonadales</taxon>
        <taxon>Geminigeraceae</taxon>
        <taxon>Guillardia</taxon>
    </lineage>
</organism>
<dbReference type="EMBL" id="JH993015">
    <property type="protein sequence ID" value="EKX42672.1"/>
    <property type="molecule type" value="Genomic_DNA"/>
</dbReference>